<reference evidence="1" key="1">
    <citation type="submission" date="2018-11" db="EMBL/GenBank/DDBJ databases">
        <authorList>
            <consortium name="Pathogen Informatics"/>
        </authorList>
    </citation>
    <scope>NUCLEOTIDE SEQUENCE</scope>
</reference>
<dbReference type="EMBL" id="CAAALY010043548">
    <property type="protein sequence ID" value="VEL19847.1"/>
    <property type="molecule type" value="Genomic_DNA"/>
</dbReference>
<gene>
    <name evidence="1" type="ORF">PXEA_LOCUS13287</name>
</gene>
<comment type="caution">
    <text evidence="1">The sequence shown here is derived from an EMBL/GenBank/DDBJ whole genome shotgun (WGS) entry which is preliminary data.</text>
</comment>
<keyword evidence="2" id="KW-1185">Reference proteome</keyword>
<dbReference type="AlphaFoldDB" id="A0A3S5CM35"/>
<protein>
    <submittedName>
        <fullName evidence="1">Uncharacterized protein</fullName>
    </submittedName>
</protein>
<sequence length="106" mass="11002">MDAFAGGKSRRGMAENEVRSAFKSLKCGQKAGPGLAWSGISASARQYRSFQRHASRSWRAGVMGLCLSAGTDDGDVAAHAIQTFSDVAGSPKVVVEAAAGDLKKGE</sequence>
<evidence type="ECO:0000313" key="2">
    <source>
        <dbReference type="Proteomes" id="UP000784294"/>
    </source>
</evidence>
<evidence type="ECO:0000313" key="1">
    <source>
        <dbReference type="EMBL" id="VEL19847.1"/>
    </source>
</evidence>
<name>A0A3S5CM35_9PLAT</name>
<accession>A0A3S5CM35</accession>
<dbReference type="Proteomes" id="UP000784294">
    <property type="component" value="Unassembled WGS sequence"/>
</dbReference>
<organism evidence="1 2">
    <name type="scientific">Protopolystoma xenopodis</name>
    <dbReference type="NCBI Taxonomy" id="117903"/>
    <lineage>
        <taxon>Eukaryota</taxon>
        <taxon>Metazoa</taxon>
        <taxon>Spiralia</taxon>
        <taxon>Lophotrochozoa</taxon>
        <taxon>Platyhelminthes</taxon>
        <taxon>Monogenea</taxon>
        <taxon>Polyopisthocotylea</taxon>
        <taxon>Polystomatidea</taxon>
        <taxon>Polystomatidae</taxon>
        <taxon>Protopolystoma</taxon>
    </lineage>
</organism>
<proteinExistence type="predicted"/>